<organism evidence="1 2">
    <name type="scientific">Labrys okinawensis</name>
    <dbReference type="NCBI Taxonomy" id="346911"/>
    <lineage>
        <taxon>Bacteria</taxon>
        <taxon>Pseudomonadati</taxon>
        <taxon>Pseudomonadota</taxon>
        <taxon>Alphaproteobacteria</taxon>
        <taxon>Hyphomicrobiales</taxon>
        <taxon>Xanthobacteraceae</taxon>
        <taxon>Labrys</taxon>
    </lineage>
</organism>
<comment type="caution">
    <text evidence="1">The sequence shown here is derived from an EMBL/GenBank/DDBJ whole genome shotgun (WGS) entry which is preliminary data.</text>
</comment>
<accession>A0A2S9QG87</accession>
<dbReference type="EMBL" id="PUEJ01000002">
    <property type="protein sequence ID" value="PRH88345.1"/>
    <property type="molecule type" value="Genomic_DNA"/>
</dbReference>
<proteinExistence type="predicted"/>
<sequence>MLRPKFIVLLQGPVGPFFSELAQSLLARGDRVLKINFNLGDRLYSRRIPFVMFSDSLTAWRGWFSQFLLGQKPDKVILFGDQRPYHQVAVALCRELGVDVWCLEEGYLRPDYVTAEREGNNAASLLPRVLSAYDRNKVASVEAPVTIPATSFKPMAWWAFKYYLAMSAGSVVFRQYSHHRERSLLGEAVLWSRNAVRKYTDRWNNAKKIIDLVDNFDRKYFVAALQVHDDLQLRVHGAGWTMERMIEATIRSFAKHAPPGTRLAFKAHPLDRGHRPYHRFVAQLAKLAGVADRVSLIDDGPTGLLIRHARGMITVNSTTGILALQRNCPVFVLGNAHYAIDGLVAHGDEGKLKQFWCAPFLPNAAARDAFISHMVTETQINGSYYLSRYFDLTIRNLIGRIDDNVVELPKKAPVRVPKSA</sequence>
<dbReference type="RefSeq" id="WP_105860697.1">
    <property type="nucleotide sequence ID" value="NZ_PUEJ01000002.1"/>
</dbReference>
<dbReference type="GO" id="GO:0015774">
    <property type="term" value="P:polysaccharide transport"/>
    <property type="evidence" value="ECO:0007669"/>
    <property type="project" value="InterPro"/>
</dbReference>
<dbReference type="AlphaFoldDB" id="A0A2S9QG87"/>
<keyword evidence="2" id="KW-1185">Reference proteome</keyword>
<dbReference type="Pfam" id="PF05159">
    <property type="entry name" value="Capsule_synth"/>
    <property type="match status" value="1"/>
</dbReference>
<dbReference type="CDD" id="cd16441">
    <property type="entry name" value="beta_Kdo_transferase_KpsS"/>
    <property type="match status" value="1"/>
</dbReference>
<evidence type="ECO:0000313" key="1">
    <source>
        <dbReference type="EMBL" id="PRH88345.1"/>
    </source>
</evidence>
<dbReference type="InterPro" id="IPR007833">
    <property type="entry name" value="Capsule_polysaccharide_synth"/>
</dbReference>
<dbReference type="OrthoDB" id="9794206at2"/>
<dbReference type="Proteomes" id="UP000237682">
    <property type="component" value="Unassembled WGS sequence"/>
</dbReference>
<name>A0A2S9QG87_9HYPH</name>
<reference evidence="1 2" key="1">
    <citation type="submission" date="2018-02" db="EMBL/GenBank/DDBJ databases">
        <title>Whole genome sequencing of endophytic bacterium.</title>
        <authorList>
            <person name="Eedara R."/>
            <person name="Podile A.R."/>
        </authorList>
    </citation>
    <scope>NUCLEOTIDE SEQUENCE [LARGE SCALE GENOMIC DNA]</scope>
    <source>
        <strain evidence="1 2">RP1T</strain>
    </source>
</reference>
<protein>
    <submittedName>
        <fullName evidence="1">Capsular biosynthesis protein</fullName>
    </submittedName>
</protein>
<dbReference type="GO" id="GO:0000271">
    <property type="term" value="P:polysaccharide biosynthetic process"/>
    <property type="evidence" value="ECO:0007669"/>
    <property type="project" value="InterPro"/>
</dbReference>
<gene>
    <name evidence="1" type="ORF">C5L14_03610</name>
</gene>
<evidence type="ECO:0000313" key="2">
    <source>
        <dbReference type="Proteomes" id="UP000237682"/>
    </source>
</evidence>